<dbReference type="Gene3D" id="3.10.100.10">
    <property type="entry name" value="Mannose-Binding Protein A, subunit A"/>
    <property type="match status" value="1"/>
</dbReference>
<gene>
    <name evidence="2" type="ORF">KC01_LOCUS32607</name>
</gene>
<keyword evidence="3" id="KW-1185">Reference proteome</keyword>
<dbReference type="SMART" id="SM00034">
    <property type="entry name" value="CLECT"/>
    <property type="match status" value="1"/>
</dbReference>
<feature type="domain" description="C-type lectin" evidence="1">
    <location>
        <begin position="44"/>
        <end position="147"/>
    </location>
</feature>
<evidence type="ECO:0000313" key="3">
    <source>
        <dbReference type="Proteomes" id="UP001497482"/>
    </source>
</evidence>
<dbReference type="SUPFAM" id="SSF56436">
    <property type="entry name" value="C-type lectin-like"/>
    <property type="match status" value="1"/>
</dbReference>
<dbReference type="PANTHER" id="PTHR45784:SF5">
    <property type="entry name" value="C-TYPE LECTIN DOMAIN FAMILY 20 MEMBER A-RELATED"/>
    <property type="match status" value="1"/>
</dbReference>
<evidence type="ECO:0000313" key="2">
    <source>
        <dbReference type="EMBL" id="CAL1605190.1"/>
    </source>
</evidence>
<dbReference type="EMBL" id="OZ035827">
    <property type="protein sequence ID" value="CAL1605190.1"/>
    <property type="molecule type" value="Genomic_DNA"/>
</dbReference>
<dbReference type="Proteomes" id="UP001497482">
    <property type="component" value="Chromosome 5"/>
</dbReference>
<accession>A0AAV2LVT8</accession>
<evidence type="ECO:0000259" key="1">
    <source>
        <dbReference type="PROSITE" id="PS50041"/>
    </source>
</evidence>
<proteinExistence type="predicted"/>
<protein>
    <recommendedName>
        <fullName evidence="1">C-type lectin domain-containing protein</fullName>
    </recommendedName>
</protein>
<organism evidence="2 3">
    <name type="scientific">Knipowitschia caucasica</name>
    <name type="common">Caucasian dwarf goby</name>
    <name type="synonym">Pomatoschistus caucasicus</name>
    <dbReference type="NCBI Taxonomy" id="637954"/>
    <lineage>
        <taxon>Eukaryota</taxon>
        <taxon>Metazoa</taxon>
        <taxon>Chordata</taxon>
        <taxon>Craniata</taxon>
        <taxon>Vertebrata</taxon>
        <taxon>Euteleostomi</taxon>
        <taxon>Actinopterygii</taxon>
        <taxon>Neopterygii</taxon>
        <taxon>Teleostei</taxon>
        <taxon>Neoteleostei</taxon>
        <taxon>Acanthomorphata</taxon>
        <taxon>Gobiaria</taxon>
        <taxon>Gobiiformes</taxon>
        <taxon>Gobioidei</taxon>
        <taxon>Gobiidae</taxon>
        <taxon>Gobiinae</taxon>
        <taxon>Knipowitschia</taxon>
    </lineage>
</organism>
<reference evidence="2 3" key="1">
    <citation type="submission" date="2024-04" db="EMBL/GenBank/DDBJ databases">
        <authorList>
            <person name="Waldvogel A.-M."/>
            <person name="Schoenle A."/>
        </authorList>
    </citation>
    <scope>NUCLEOTIDE SEQUENCE [LARGE SCALE GENOMIC DNA]</scope>
</reference>
<dbReference type="InterPro" id="IPR016186">
    <property type="entry name" value="C-type_lectin-like/link_sf"/>
</dbReference>
<dbReference type="InterPro" id="IPR016187">
    <property type="entry name" value="CTDL_fold"/>
</dbReference>
<dbReference type="AlphaFoldDB" id="A0AAV2LVT8"/>
<dbReference type="PANTHER" id="PTHR45784">
    <property type="entry name" value="C-TYPE LECTIN DOMAIN FAMILY 20 MEMBER A-RELATED"/>
    <property type="match status" value="1"/>
</dbReference>
<name>A0AAV2LVT8_KNICA</name>
<dbReference type="PROSITE" id="PS50041">
    <property type="entry name" value="C_TYPE_LECTIN_2"/>
    <property type="match status" value="1"/>
</dbReference>
<sequence>MDHGDRTWTMETSHGPWRPHMDHGALYLHLLLASGFPRPGFKNFTFVAIAKTWAESRSYCRQHHTDLAMIQDQSENSAVLAISSTYQVWVGLYREPWRWSDGSTSSFTNWMNVQPGNSRGIEHCVLKNIYHQWNDGVCSQTYPFFCQRGETRTYN</sequence>
<dbReference type="InterPro" id="IPR001304">
    <property type="entry name" value="C-type_lectin-like"/>
</dbReference>
<dbReference type="Pfam" id="PF00059">
    <property type="entry name" value="Lectin_C"/>
    <property type="match status" value="1"/>
</dbReference>